<feature type="transmembrane region" description="Helical" evidence="1">
    <location>
        <begin position="159"/>
        <end position="181"/>
    </location>
</feature>
<keyword evidence="1" id="KW-0472">Membrane</keyword>
<evidence type="ECO:0000313" key="3">
    <source>
        <dbReference type="Proteomes" id="UP000023435"/>
    </source>
</evidence>
<organism evidence="2 3">
    <name type="scientific">Lysobacter capsici AZ78</name>
    <dbReference type="NCBI Taxonomy" id="1444315"/>
    <lineage>
        <taxon>Bacteria</taxon>
        <taxon>Pseudomonadati</taxon>
        <taxon>Pseudomonadota</taxon>
        <taxon>Gammaproteobacteria</taxon>
        <taxon>Lysobacterales</taxon>
        <taxon>Lysobacteraceae</taxon>
        <taxon>Lysobacter</taxon>
    </lineage>
</organism>
<dbReference type="Proteomes" id="UP000023435">
    <property type="component" value="Unassembled WGS sequence"/>
</dbReference>
<evidence type="ECO:0000256" key="1">
    <source>
        <dbReference type="SAM" id="Phobius"/>
    </source>
</evidence>
<dbReference type="AlphaFoldDB" id="A0A120AHU8"/>
<feature type="transmembrane region" description="Helical" evidence="1">
    <location>
        <begin position="87"/>
        <end position="105"/>
    </location>
</feature>
<sequence>MNLPSRPAQYGLFAALLTLMLATRFHHFGDALHLPDASMAVFFLGGLYLRRHAAFVGYLLIAVAIDYTAITGRGLSFFQHYCVTPSYAFLLLAYAALWYAGRMYAPHMAARPRALLGGLGVALLAASVSFLISNGAFYWWGGRYPQPHFAEYIERVWKWGPLFVRTTLGYVAAGFLVHALIARYARPRDARPLAGA</sequence>
<dbReference type="RefSeq" id="WP_036104511.1">
    <property type="nucleotide sequence ID" value="NZ_JAJA02000001.1"/>
</dbReference>
<keyword evidence="1" id="KW-1133">Transmembrane helix</keyword>
<keyword evidence="3" id="KW-1185">Reference proteome</keyword>
<dbReference type="EMBL" id="JAJA02000001">
    <property type="protein sequence ID" value="KWS06743.1"/>
    <property type="molecule type" value="Genomic_DNA"/>
</dbReference>
<keyword evidence="1" id="KW-0812">Transmembrane</keyword>
<feature type="transmembrane region" description="Helical" evidence="1">
    <location>
        <begin position="114"/>
        <end position="139"/>
    </location>
</feature>
<dbReference type="OrthoDB" id="9787530at2"/>
<reference evidence="2 3" key="1">
    <citation type="journal article" date="2014" name="Genome Announc.">
        <title>Draft Genome Sequence of Lysobacter capsici AZ78, a Bacterium Antagonistic to Plant-Pathogenic Oomycetes.</title>
        <authorList>
            <person name="Puopolo G."/>
            <person name="Sonego P."/>
            <person name="Engelen K."/>
            <person name="Pertot I."/>
        </authorList>
    </citation>
    <scope>NUCLEOTIDE SEQUENCE [LARGE SCALE GENOMIC DNA]</scope>
    <source>
        <strain evidence="2 3">AZ78</strain>
    </source>
</reference>
<evidence type="ECO:0000313" key="2">
    <source>
        <dbReference type="EMBL" id="KWS06743.1"/>
    </source>
</evidence>
<accession>A0A120AHU8</accession>
<feature type="transmembrane region" description="Helical" evidence="1">
    <location>
        <begin position="7"/>
        <end position="25"/>
    </location>
</feature>
<name>A0A120AHU8_9GAMM</name>
<gene>
    <name evidence="2" type="ORF">AZ78_4300</name>
</gene>
<protein>
    <submittedName>
        <fullName evidence="2">Optional hypothetical component of the B12 transporter BtuM</fullName>
    </submittedName>
</protein>
<proteinExistence type="predicted"/>
<comment type="caution">
    <text evidence="2">The sequence shown here is derived from an EMBL/GenBank/DDBJ whole genome shotgun (WGS) entry which is preliminary data.</text>
</comment>